<dbReference type="Gene3D" id="3.60.15.10">
    <property type="entry name" value="Ribonuclease Z/Hydroxyacylglutathione hydrolase-like"/>
    <property type="match status" value="1"/>
</dbReference>
<sequence>MTAKLSRRLRVVAAFVFAVSWFAAPADAQWFTGRSGSSPSRPMVTIEILDVGQGDSILIRSPEGKTALVDAGPSRDAAAKLLKSKGITAIDLVVVSHHHSDHYGGMEPILRDFKPKYFVATGSSHTTKSYLKVLQVVKDEGITAVQPTAKPRKIELGSVTLTILPQPPENTKEENENSIGLRVQYGGFAMLLTGDSETDERRWWLAHCPELVGDCSILKLAHHGSRNGTDARWLELVQPDLAVASLAKGNSYGHPHSETIALLRKYKVPLLRTDQQGTITLVSNGETWNVVSSPLARRRAPRDDAAVAATRDDGPTRRPSRTPSRTR</sequence>
<keyword evidence="5" id="KW-1185">Reference proteome</keyword>
<name>A0A1U7CQ66_9BACT</name>
<dbReference type="RefSeq" id="WP_076346178.1">
    <property type="nucleotide sequence ID" value="NZ_CP019082.1"/>
</dbReference>
<reference evidence="5" key="1">
    <citation type="submission" date="2016-12" db="EMBL/GenBank/DDBJ databases">
        <title>Comparative genomics of four Isosphaeraceae planctomycetes: a common pool of plasmids and glycoside hydrolase genes.</title>
        <authorList>
            <person name="Ivanova A."/>
        </authorList>
    </citation>
    <scope>NUCLEOTIDE SEQUENCE [LARGE SCALE GENOMIC DNA]</scope>
    <source>
        <strain evidence="5">PX4</strain>
    </source>
</reference>
<evidence type="ECO:0000313" key="4">
    <source>
        <dbReference type="EMBL" id="APW61085.1"/>
    </source>
</evidence>
<evidence type="ECO:0000313" key="5">
    <source>
        <dbReference type="Proteomes" id="UP000186309"/>
    </source>
</evidence>
<dbReference type="EC" id="3.1.2.6" evidence="4"/>
<dbReference type="PANTHER" id="PTHR30619:SF1">
    <property type="entry name" value="RECOMBINATION PROTEIN 2"/>
    <property type="match status" value="1"/>
</dbReference>
<dbReference type="InterPro" id="IPR035681">
    <property type="entry name" value="ComA-like_MBL"/>
</dbReference>
<organism evidence="4 5">
    <name type="scientific">Paludisphaera borealis</name>
    <dbReference type="NCBI Taxonomy" id="1387353"/>
    <lineage>
        <taxon>Bacteria</taxon>
        <taxon>Pseudomonadati</taxon>
        <taxon>Planctomycetota</taxon>
        <taxon>Planctomycetia</taxon>
        <taxon>Isosphaerales</taxon>
        <taxon>Isosphaeraceae</taxon>
        <taxon>Paludisphaera</taxon>
    </lineage>
</organism>
<dbReference type="SMART" id="SM00849">
    <property type="entry name" value="Lactamase_B"/>
    <property type="match status" value="1"/>
</dbReference>
<feature type="compositionally biased region" description="Basic and acidic residues" evidence="1">
    <location>
        <begin position="301"/>
        <end position="316"/>
    </location>
</feature>
<feature type="compositionally biased region" description="Basic residues" evidence="1">
    <location>
        <begin position="318"/>
        <end position="327"/>
    </location>
</feature>
<feature type="chain" id="PRO_5012933911" evidence="2">
    <location>
        <begin position="29"/>
        <end position="327"/>
    </location>
</feature>
<dbReference type="KEGG" id="pbor:BSF38_02589"/>
<dbReference type="InterPro" id="IPR052159">
    <property type="entry name" value="Competence_DNA_uptake"/>
</dbReference>
<dbReference type="SUPFAM" id="SSF56281">
    <property type="entry name" value="Metallo-hydrolase/oxidoreductase"/>
    <property type="match status" value="1"/>
</dbReference>
<evidence type="ECO:0000256" key="2">
    <source>
        <dbReference type="SAM" id="SignalP"/>
    </source>
</evidence>
<dbReference type="InterPro" id="IPR001279">
    <property type="entry name" value="Metallo-B-lactamas"/>
</dbReference>
<keyword evidence="2" id="KW-0732">Signal</keyword>
<dbReference type="InterPro" id="IPR036866">
    <property type="entry name" value="RibonucZ/Hydroxyglut_hydro"/>
</dbReference>
<gene>
    <name evidence="4" type="primary">gloB</name>
    <name evidence="4" type="ORF">BSF38_02589</name>
</gene>
<evidence type="ECO:0000256" key="1">
    <source>
        <dbReference type="SAM" id="MobiDB-lite"/>
    </source>
</evidence>
<protein>
    <submittedName>
        <fullName evidence="4">Hydroxyacylglutathione hydrolase</fullName>
        <ecNumber evidence="4">3.1.2.6</ecNumber>
    </submittedName>
</protein>
<keyword evidence="4" id="KW-0378">Hydrolase</keyword>
<dbReference type="AlphaFoldDB" id="A0A1U7CQ66"/>
<feature type="signal peptide" evidence="2">
    <location>
        <begin position="1"/>
        <end position="28"/>
    </location>
</feature>
<dbReference type="CDD" id="cd07731">
    <property type="entry name" value="ComA-like_MBL-fold"/>
    <property type="match status" value="1"/>
</dbReference>
<dbReference type="PANTHER" id="PTHR30619">
    <property type="entry name" value="DNA INTERNALIZATION/COMPETENCE PROTEIN COMEC/REC2"/>
    <property type="match status" value="1"/>
</dbReference>
<dbReference type="GO" id="GO:0004416">
    <property type="term" value="F:hydroxyacylglutathione hydrolase activity"/>
    <property type="evidence" value="ECO:0007669"/>
    <property type="project" value="UniProtKB-EC"/>
</dbReference>
<accession>A0A1U7CQ66</accession>
<proteinExistence type="predicted"/>
<dbReference type="STRING" id="1387353.BSF38_02589"/>
<dbReference type="OrthoDB" id="262909at2"/>
<evidence type="ECO:0000259" key="3">
    <source>
        <dbReference type="SMART" id="SM00849"/>
    </source>
</evidence>
<feature type="domain" description="Metallo-beta-lactamase" evidence="3">
    <location>
        <begin position="53"/>
        <end position="248"/>
    </location>
</feature>
<dbReference type="Proteomes" id="UP000186309">
    <property type="component" value="Chromosome"/>
</dbReference>
<dbReference type="Pfam" id="PF00753">
    <property type="entry name" value="Lactamase_B"/>
    <property type="match status" value="1"/>
</dbReference>
<feature type="region of interest" description="Disordered" evidence="1">
    <location>
        <begin position="294"/>
        <end position="327"/>
    </location>
</feature>
<dbReference type="EMBL" id="CP019082">
    <property type="protein sequence ID" value="APW61085.1"/>
    <property type="molecule type" value="Genomic_DNA"/>
</dbReference>